<sequence>MFLIKEDYGIGRPVLNMMREVAEVAQADRANLWHQICAAEDENIRLREEIEMEQTNFTNEKAALSQRLTESEATIACLRSELKAERDRFTREKKKLSDQMMEMEKQVDWVRSEKDEKVAKLSADKKALHERLNDAESQLSMVKARKREELKKLTKEKNTLADRLKNAETSRKRFDDELKRYAAETLTREEIRKSLENEVRRLTQTVGQTEGEKKEKEEQVARCEAYIDGMESKLQVCQQYIRTLEASLQDEMARHAPLYGVGVETFSLDELEALANIHEQSLRQIHAIRQRQGSSHLLGGTSLAHIPGLFSSSPSVAAGLPSSFIPTSPIAPNGAGIRGNGRVNGVASPWFNPT</sequence>
<reference evidence="2" key="1">
    <citation type="journal article" date="2018" name="DNA Res.">
        <title>Multiple hybrid de novo genome assembly of finger millet, an orphan allotetraploid crop.</title>
        <authorList>
            <person name="Hatakeyama M."/>
            <person name="Aluri S."/>
            <person name="Balachadran M.T."/>
            <person name="Sivarajan S.R."/>
            <person name="Patrignani A."/>
            <person name="Gruter S."/>
            <person name="Poveda L."/>
            <person name="Shimizu-Inatsugi R."/>
            <person name="Baeten J."/>
            <person name="Francoijs K.J."/>
            <person name="Nataraja K.N."/>
            <person name="Reddy Y.A.N."/>
            <person name="Phadnis S."/>
            <person name="Ravikumar R.L."/>
            <person name="Schlapbach R."/>
            <person name="Sreeman S.M."/>
            <person name="Shimizu K.K."/>
        </authorList>
    </citation>
    <scope>NUCLEOTIDE SEQUENCE</scope>
</reference>
<dbReference type="PANTHER" id="PTHR47242:SF1">
    <property type="entry name" value="TRAF-LIKE FAMILY PROTEIN"/>
    <property type="match status" value="1"/>
</dbReference>
<dbReference type="AlphaFoldDB" id="A0AAV5BHT4"/>
<keyword evidence="1" id="KW-0175">Coiled coil</keyword>
<dbReference type="EMBL" id="BQKI01000001">
    <property type="protein sequence ID" value="GJM85517.1"/>
    <property type="molecule type" value="Genomic_DNA"/>
</dbReference>
<proteinExistence type="predicted"/>
<dbReference type="EMBL" id="BQKI01000001">
    <property type="protein sequence ID" value="GJM86145.1"/>
    <property type="molecule type" value="Genomic_DNA"/>
</dbReference>
<feature type="coiled-coil region" evidence="1">
    <location>
        <begin position="47"/>
        <end position="233"/>
    </location>
</feature>
<evidence type="ECO:0000313" key="4">
    <source>
        <dbReference type="Proteomes" id="UP001054889"/>
    </source>
</evidence>
<name>A0AAV5BHT4_ELECO</name>
<dbReference type="PANTHER" id="PTHR47242">
    <property type="entry name" value="TRAF-LIKE FAMILY PROTEIN"/>
    <property type="match status" value="1"/>
</dbReference>
<gene>
    <name evidence="2" type="primary">ga01287</name>
    <name evidence="3" type="synonym">ga01974</name>
    <name evidence="2" type="ORF">PR202_ga01287</name>
    <name evidence="3" type="ORF">PR202_ga01974</name>
</gene>
<keyword evidence="4" id="KW-1185">Reference proteome</keyword>
<accession>A0AAV5BHT4</accession>
<evidence type="ECO:0000256" key="1">
    <source>
        <dbReference type="SAM" id="Coils"/>
    </source>
</evidence>
<comment type="caution">
    <text evidence="2">The sequence shown here is derived from an EMBL/GenBank/DDBJ whole genome shotgun (WGS) entry which is preliminary data.</text>
</comment>
<evidence type="ECO:0000313" key="2">
    <source>
        <dbReference type="EMBL" id="GJM85517.1"/>
    </source>
</evidence>
<organism evidence="2 4">
    <name type="scientific">Eleusine coracana subsp. coracana</name>
    <dbReference type="NCBI Taxonomy" id="191504"/>
    <lineage>
        <taxon>Eukaryota</taxon>
        <taxon>Viridiplantae</taxon>
        <taxon>Streptophyta</taxon>
        <taxon>Embryophyta</taxon>
        <taxon>Tracheophyta</taxon>
        <taxon>Spermatophyta</taxon>
        <taxon>Magnoliopsida</taxon>
        <taxon>Liliopsida</taxon>
        <taxon>Poales</taxon>
        <taxon>Poaceae</taxon>
        <taxon>PACMAD clade</taxon>
        <taxon>Chloridoideae</taxon>
        <taxon>Cynodonteae</taxon>
        <taxon>Eleusininae</taxon>
        <taxon>Eleusine</taxon>
    </lineage>
</organism>
<evidence type="ECO:0000313" key="3">
    <source>
        <dbReference type="EMBL" id="GJM86145.1"/>
    </source>
</evidence>
<dbReference type="Proteomes" id="UP001054889">
    <property type="component" value="Unassembled WGS sequence"/>
</dbReference>
<protein>
    <submittedName>
        <fullName evidence="2">Uncharacterized protein</fullName>
    </submittedName>
</protein>
<reference evidence="2" key="2">
    <citation type="submission" date="2021-12" db="EMBL/GenBank/DDBJ databases">
        <title>Resequencing data analysis of finger millet.</title>
        <authorList>
            <person name="Hatakeyama M."/>
            <person name="Aluri S."/>
            <person name="Balachadran M.T."/>
            <person name="Sivarajan S.R."/>
            <person name="Poveda L."/>
            <person name="Shimizu-Inatsugi R."/>
            <person name="Schlapbach R."/>
            <person name="Sreeman S.M."/>
            <person name="Shimizu K.K."/>
        </authorList>
    </citation>
    <scope>NUCLEOTIDE SEQUENCE</scope>
</reference>